<dbReference type="OrthoDB" id="1451277at2"/>
<keyword evidence="2" id="KW-1185">Reference proteome</keyword>
<dbReference type="RefSeq" id="WP_079667147.1">
    <property type="nucleotide sequence ID" value="NZ_FUYZ01000006.1"/>
</dbReference>
<name>A0A1T5FBK6_9FLAO</name>
<organism evidence="1 2">
    <name type="scientific">Soonwooa buanensis</name>
    <dbReference type="NCBI Taxonomy" id="619805"/>
    <lineage>
        <taxon>Bacteria</taxon>
        <taxon>Pseudomonadati</taxon>
        <taxon>Bacteroidota</taxon>
        <taxon>Flavobacteriia</taxon>
        <taxon>Flavobacteriales</taxon>
        <taxon>Weeksellaceae</taxon>
        <taxon>Chryseobacterium group</taxon>
        <taxon>Soonwooa</taxon>
    </lineage>
</organism>
<dbReference type="EMBL" id="FUYZ01000006">
    <property type="protein sequence ID" value="SKB93517.1"/>
    <property type="molecule type" value="Genomic_DNA"/>
</dbReference>
<dbReference type="STRING" id="619805.SAMN05660477_01904"/>
<evidence type="ECO:0000313" key="2">
    <source>
        <dbReference type="Proteomes" id="UP000191112"/>
    </source>
</evidence>
<reference evidence="1 2" key="1">
    <citation type="submission" date="2017-02" db="EMBL/GenBank/DDBJ databases">
        <authorList>
            <person name="Peterson S.W."/>
        </authorList>
    </citation>
    <scope>NUCLEOTIDE SEQUENCE [LARGE SCALE GENOMIC DNA]</scope>
    <source>
        <strain evidence="1 2">DSM 22323</strain>
    </source>
</reference>
<proteinExistence type="predicted"/>
<dbReference type="AlphaFoldDB" id="A0A1T5FBK6"/>
<accession>A0A1T5FBK6</accession>
<dbReference type="InterPro" id="IPR025348">
    <property type="entry name" value="DUF4252"/>
</dbReference>
<evidence type="ECO:0000313" key="1">
    <source>
        <dbReference type="EMBL" id="SKB93517.1"/>
    </source>
</evidence>
<dbReference type="PROSITE" id="PS51257">
    <property type="entry name" value="PROKAR_LIPOPROTEIN"/>
    <property type="match status" value="1"/>
</dbReference>
<dbReference type="Pfam" id="PF14060">
    <property type="entry name" value="DUF4252"/>
    <property type="match status" value="1"/>
</dbReference>
<evidence type="ECO:0008006" key="3">
    <source>
        <dbReference type="Google" id="ProtNLM"/>
    </source>
</evidence>
<protein>
    <recommendedName>
        <fullName evidence="3">DUF4252 domain-containing protein</fullName>
    </recommendedName>
</protein>
<gene>
    <name evidence="1" type="ORF">SAMN05660477_01904</name>
</gene>
<dbReference type="Proteomes" id="UP000191112">
    <property type="component" value="Unassembled WGS sequence"/>
</dbReference>
<sequence>MKKYLLLVVLTFAIFSLQSCIISQKPSVDFFNAPQYRGQANYMSINVPTFLAKTYLKNQLRNEGDNEEVINLVKKVSKIRVMVSENMNPKVMSEFTTYLNDEKFQEWASIRSEGDIININAQQTDDTIKKLMIVVNSQDRDAVFVDVTGKFTMDDISKLVAAGQNAKVKINFKNSKSKLISQKS</sequence>